<dbReference type="Proteomes" id="UP000033483">
    <property type="component" value="Unassembled WGS sequence"/>
</dbReference>
<organism evidence="2 3">
    <name type="scientific">Thielaviopsis punctulata</name>
    <dbReference type="NCBI Taxonomy" id="72032"/>
    <lineage>
        <taxon>Eukaryota</taxon>
        <taxon>Fungi</taxon>
        <taxon>Dikarya</taxon>
        <taxon>Ascomycota</taxon>
        <taxon>Pezizomycotina</taxon>
        <taxon>Sordariomycetes</taxon>
        <taxon>Hypocreomycetidae</taxon>
        <taxon>Microascales</taxon>
        <taxon>Ceratocystidaceae</taxon>
        <taxon>Thielaviopsis</taxon>
    </lineage>
</organism>
<dbReference type="GO" id="GO:0000387">
    <property type="term" value="P:spliceosomal snRNP assembly"/>
    <property type="evidence" value="ECO:0007669"/>
    <property type="project" value="InterPro"/>
</dbReference>
<accession>A0A0F4ZK63</accession>
<reference evidence="2 3" key="1">
    <citation type="submission" date="2015-03" db="EMBL/GenBank/DDBJ databases">
        <authorList>
            <person name="Radwan O."/>
            <person name="Al-Naeli F.A."/>
            <person name="Rendon G.A."/>
            <person name="Fields C."/>
        </authorList>
    </citation>
    <scope>NUCLEOTIDE SEQUENCE [LARGE SCALE GENOMIC DNA]</scope>
    <source>
        <strain evidence="2">CR-DP1</strain>
    </source>
</reference>
<dbReference type="Gene3D" id="1.20.58.1070">
    <property type="match status" value="1"/>
</dbReference>
<feature type="region of interest" description="Disordered" evidence="1">
    <location>
        <begin position="356"/>
        <end position="529"/>
    </location>
</feature>
<keyword evidence="3" id="KW-1185">Reference proteome</keyword>
<dbReference type="InterPro" id="IPR035426">
    <property type="entry name" value="Gemin2/Brr1"/>
</dbReference>
<gene>
    <name evidence="2" type="ORF">TD95_002073</name>
</gene>
<proteinExistence type="predicted"/>
<feature type="compositionally biased region" description="Polar residues" evidence="1">
    <location>
        <begin position="363"/>
        <end position="396"/>
    </location>
</feature>
<dbReference type="AlphaFoldDB" id="A0A0F4ZK63"/>
<feature type="compositionally biased region" description="Low complexity" evidence="1">
    <location>
        <begin position="436"/>
        <end position="456"/>
    </location>
</feature>
<sequence length="560" mass="61183">MAAKRPLDSEDVISPEASRQQSSKRARKGAGSSGKARQHQNAFIDSTFGQKYFFAGQGTNTSVPNDEELDFEDDSEAMAYLSSVRHQANGIPHLLVAPKVKMGPELPAGFAPAASAGEEDDEYGNHDDYEEYYAAQDCDGFYDDGAYTAAPDLQPVDDLAEIDPRKVLAEAYYSSILDRFYALRARLHRRPPQALIDALPKTHGTFVGSFGPRSSTFVIWNKRLLDSDPRPVQLAAMDKEGTLRVLRVLLGGKFLRMGHEVRERTSRWLWGLLARLPDAGEMQHTEIAWIRDLGRRAVLMARSLAEMAALREELANAGGDLGVHDAVDESNTDSNCLEEMDVDDCDDMPIHGDKVCGEALPNAQDNSSGGQDTAETNSSSVQNVGEDGSNNGQNTAEKPKSTEDIAVSTEDSTAKAAQKGISGGVQEASEVSTKVATNETTETAADGAAEQDQAMEISENEGEVPTEPPQEETLEKVKARLLAQLSHTEQDYIKEPEIPNSPQPNSDADEDEDEDDAAAEERERHARANMRHTLNMILTVAGEVYGQRDLLEFREPFPGL</sequence>
<evidence type="ECO:0000256" key="1">
    <source>
        <dbReference type="SAM" id="MobiDB-lite"/>
    </source>
</evidence>
<protein>
    <submittedName>
        <fullName evidence="2">Uncharacterized protein</fullName>
    </submittedName>
</protein>
<name>A0A0F4ZK63_9PEZI</name>
<feature type="compositionally biased region" description="Acidic residues" evidence="1">
    <location>
        <begin position="458"/>
        <end position="472"/>
    </location>
</feature>
<dbReference type="OrthoDB" id="428895at2759"/>
<dbReference type="Pfam" id="PF04938">
    <property type="entry name" value="SIP1"/>
    <property type="match status" value="1"/>
</dbReference>
<feature type="region of interest" description="Disordered" evidence="1">
    <location>
        <begin position="1"/>
        <end position="41"/>
    </location>
</feature>
<dbReference type="EMBL" id="LAEV01000371">
    <property type="protein sequence ID" value="KKA30516.1"/>
    <property type="molecule type" value="Genomic_DNA"/>
</dbReference>
<feature type="compositionally biased region" description="Acidic residues" evidence="1">
    <location>
        <begin position="507"/>
        <end position="518"/>
    </location>
</feature>
<comment type="caution">
    <text evidence="2">The sequence shown here is derived from an EMBL/GenBank/DDBJ whole genome shotgun (WGS) entry which is preliminary data.</text>
</comment>
<feature type="compositionally biased region" description="Basic and acidic residues" evidence="1">
    <location>
        <begin position="488"/>
        <end position="497"/>
    </location>
</feature>
<evidence type="ECO:0000313" key="3">
    <source>
        <dbReference type="Proteomes" id="UP000033483"/>
    </source>
</evidence>
<evidence type="ECO:0000313" key="2">
    <source>
        <dbReference type="EMBL" id="KKA30516.1"/>
    </source>
</evidence>